<evidence type="ECO:0000259" key="5">
    <source>
        <dbReference type="PROSITE" id="PS51782"/>
    </source>
</evidence>
<protein>
    <recommendedName>
        <fullName evidence="5">LysM domain-containing protein</fullName>
    </recommendedName>
</protein>
<dbReference type="PANTHER" id="PTHR34997">
    <property type="entry name" value="AM15"/>
    <property type="match status" value="1"/>
</dbReference>
<reference evidence="6 7" key="1">
    <citation type="journal article" date="2020" name="ISME J.">
        <title>Uncovering the hidden diversity of litter-decomposition mechanisms in mushroom-forming fungi.</title>
        <authorList>
            <person name="Floudas D."/>
            <person name="Bentzer J."/>
            <person name="Ahren D."/>
            <person name="Johansson T."/>
            <person name="Persson P."/>
            <person name="Tunlid A."/>
        </authorList>
    </citation>
    <scope>NUCLEOTIDE SEQUENCE [LARGE SCALE GENOMIC DNA]</scope>
    <source>
        <strain evidence="6 7">CBS 291.85</strain>
    </source>
</reference>
<dbReference type="InterPro" id="IPR052210">
    <property type="entry name" value="LysM1-like"/>
</dbReference>
<name>A0A8H5G2Z9_9AGAR</name>
<dbReference type="GO" id="GO:0008061">
    <property type="term" value="F:chitin binding"/>
    <property type="evidence" value="ECO:0007669"/>
    <property type="project" value="UniProtKB-KW"/>
</dbReference>
<feature type="signal peptide" evidence="4">
    <location>
        <begin position="1"/>
        <end position="18"/>
    </location>
</feature>
<dbReference type="CDD" id="cd00118">
    <property type="entry name" value="LysM"/>
    <property type="match status" value="1"/>
</dbReference>
<keyword evidence="1" id="KW-0147">Chitin-binding</keyword>
<dbReference type="InterPro" id="IPR036779">
    <property type="entry name" value="LysM_dom_sf"/>
</dbReference>
<proteinExistence type="predicted"/>
<dbReference type="Gene3D" id="3.10.350.10">
    <property type="entry name" value="LysM domain"/>
    <property type="match status" value="2"/>
</dbReference>
<dbReference type="SMART" id="SM00257">
    <property type="entry name" value="LysM"/>
    <property type="match status" value="2"/>
</dbReference>
<feature type="region of interest" description="Disordered" evidence="3">
    <location>
        <begin position="96"/>
        <end position="142"/>
    </location>
</feature>
<dbReference type="SUPFAM" id="SSF54106">
    <property type="entry name" value="LysM domain"/>
    <property type="match status" value="1"/>
</dbReference>
<feature type="domain" description="LysM" evidence="5">
    <location>
        <begin position="210"/>
        <end position="259"/>
    </location>
</feature>
<evidence type="ECO:0000256" key="4">
    <source>
        <dbReference type="SAM" id="SignalP"/>
    </source>
</evidence>
<evidence type="ECO:0000256" key="1">
    <source>
        <dbReference type="ARBA" id="ARBA00022669"/>
    </source>
</evidence>
<keyword evidence="4" id="KW-0732">Signal</keyword>
<keyword evidence="2" id="KW-0843">Virulence</keyword>
<evidence type="ECO:0000313" key="6">
    <source>
        <dbReference type="EMBL" id="KAF5357355.1"/>
    </source>
</evidence>
<gene>
    <name evidence="6" type="ORF">D9758_005887</name>
</gene>
<evidence type="ECO:0000313" key="7">
    <source>
        <dbReference type="Proteomes" id="UP000559256"/>
    </source>
</evidence>
<evidence type="ECO:0000256" key="3">
    <source>
        <dbReference type="SAM" id="MobiDB-lite"/>
    </source>
</evidence>
<organism evidence="6 7">
    <name type="scientific">Tetrapyrgos nigripes</name>
    <dbReference type="NCBI Taxonomy" id="182062"/>
    <lineage>
        <taxon>Eukaryota</taxon>
        <taxon>Fungi</taxon>
        <taxon>Dikarya</taxon>
        <taxon>Basidiomycota</taxon>
        <taxon>Agaricomycotina</taxon>
        <taxon>Agaricomycetes</taxon>
        <taxon>Agaricomycetidae</taxon>
        <taxon>Agaricales</taxon>
        <taxon>Marasmiineae</taxon>
        <taxon>Marasmiaceae</taxon>
        <taxon>Tetrapyrgos</taxon>
    </lineage>
</organism>
<dbReference type="EMBL" id="JAACJM010000052">
    <property type="protein sequence ID" value="KAF5357355.1"/>
    <property type="molecule type" value="Genomic_DNA"/>
</dbReference>
<feature type="domain" description="LysM" evidence="5">
    <location>
        <begin position="40"/>
        <end position="84"/>
    </location>
</feature>
<feature type="chain" id="PRO_5034049426" description="LysM domain-containing protein" evidence="4">
    <location>
        <begin position="19"/>
        <end position="338"/>
    </location>
</feature>
<comment type="caution">
    <text evidence="6">The sequence shown here is derived from an EMBL/GenBank/DDBJ whole genome shotgun (WGS) entry which is preliminary data.</text>
</comment>
<dbReference type="Proteomes" id="UP000559256">
    <property type="component" value="Unassembled WGS sequence"/>
</dbReference>
<dbReference type="PANTHER" id="PTHR34997:SF16">
    <property type="entry name" value="LYSM DOMAIN-CONTAINING PROTEIN"/>
    <property type="match status" value="1"/>
</dbReference>
<dbReference type="AlphaFoldDB" id="A0A8H5G2Z9"/>
<sequence length="338" mass="35066">MTRMSLSVILISAFTVAAQPFIRSPQPFLHDVNAGDVLCSSYTIQQGDICYNLALKIDSTVDKLLSYNPGVDCDVLEIGAVLQLCSLRTSITSISTPTTRRTSDSSTTAPGTNTVTTSSTSSCRATRSFSSPASNNSTATTSSKTTFPALNAMSTTSSAVSITTTRVSSSVTNTATPSSAATSLSSISTITSTSTSSAANSTSTPIAACITVPINNTDTCMAFSIAHGMKLAEFLALNPSTICGINGEAILQLGQKVCLPAFPLMHTTTIVAPTSTPFVCPQSDIVNITQAMTCSDFVHKYNGSPGWLLRINSWWIETCGSGLTGTIPAGTQVCASLG</sequence>
<dbReference type="InterPro" id="IPR018392">
    <property type="entry name" value="LysM"/>
</dbReference>
<keyword evidence="7" id="KW-1185">Reference proteome</keyword>
<dbReference type="Pfam" id="PF01476">
    <property type="entry name" value="LysM"/>
    <property type="match status" value="2"/>
</dbReference>
<dbReference type="PROSITE" id="PS51782">
    <property type="entry name" value="LYSM"/>
    <property type="match status" value="2"/>
</dbReference>
<evidence type="ECO:0000256" key="2">
    <source>
        <dbReference type="ARBA" id="ARBA00023026"/>
    </source>
</evidence>
<accession>A0A8H5G2Z9</accession>